<feature type="domain" description="RNA polymerase sigma factor 70 region 4 type 2" evidence="6">
    <location>
        <begin position="96"/>
        <end position="147"/>
    </location>
</feature>
<dbReference type="SUPFAM" id="SSF88659">
    <property type="entry name" value="Sigma3 and sigma4 domains of RNA polymerase sigma factors"/>
    <property type="match status" value="1"/>
</dbReference>
<dbReference type="SUPFAM" id="SSF88946">
    <property type="entry name" value="Sigma2 domain of RNA polymerase sigma factors"/>
    <property type="match status" value="1"/>
</dbReference>
<comment type="caution">
    <text evidence="7">The sequence shown here is derived from an EMBL/GenBank/DDBJ whole genome shotgun (WGS) entry which is preliminary data.</text>
</comment>
<sequence>MKQQQFVTEVLAAEKQLYGIARSMLKREVDCEDAIQNTLLRAYANLKTLRNDKFFRTWLTRILINECYRILKKERHLVPYEEAENKSTEWENEYSEVYEALMTLKEPYRLAFVLHYIEGYSVKETARILKISETNAKQRLLRARSQLKEILKGEMEGAKYLR</sequence>
<dbReference type="GO" id="GO:0003677">
    <property type="term" value="F:DNA binding"/>
    <property type="evidence" value="ECO:0007669"/>
    <property type="project" value="InterPro"/>
</dbReference>
<dbReference type="RefSeq" id="WP_120471674.1">
    <property type="nucleotide sequence ID" value="NZ_CATAJS010000066.1"/>
</dbReference>
<name>A0A3A9AE03_9FIRM</name>
<dbReference type="NCBIfam" id="TIGR02937">
    <property type="entry name" value="sigma70-ECF"/>
    <property type="match status" value="1"/>
</dbReference>
<dbReference type="InterPro" id="IPR007627">
    <property type="entry name" value="RNA_pol_sigma70_r2"/>
</dbReference>
<dbReference type="InterPro" id="IPR013324">
    <property type="entry name" value="RNA_pol_sigma_r3/r4-like"/>
</dbReference>
<dbReference type="InterPro" id="IPR039425">
    <property type="entry name" value="RNA_pol_sigma-70-like"/>
</dbReference>
<dbReference type="EMBL" id="RAYQ01000022">
    <property type="protein sequence ID" value="RKI89488.1"/>
    <property type="molecule type" value="Genomic_DNA"/>
</dbReference>
<dbReference type="CDD" id="cd06171">
    <property type="entry name" value="Sigma70_r4"/>
    <property type="match status" value="1"/>
</dbReference>
<reference evidence="7 8" key="1">
    <citation type="submission" date="2018-09" db="EMBL/GenBank/DDBJ databases">
        <title>Murine metabolic-syndrome-specific gut microbial biobank.</title>
        <authorList>
            <person name="Liu C."/>
        </authorList>
    </citation>
    <scope>NUCLEOTIDE SEQUENCE [LARGE SCALE GENOMIC DNA]</scope>
    <source>
        <strain evidence="7 8">0.1xD8-82</strain>
    </source>
</reference>
<dbReference type="AlphaFoldDB" id="A0A3A9AE03"/>
<proteinExistence type="inferred from homology"/>
<dbReference type="InterPro" id="IPR014284">
    <property type="entry name" value="RNA_pol_sigma-70_dom"/>
</dbReference>
<dbReference type="Gene3D" id="1.10.10.10">
    <property type="entry name" value="Winged helix-like DNA-binding domain superfamily/Winged helix DNA-binding domain"/>
    <property type="match status" value="1"/>
</dbReference>
<accession>A0A3A9AE03</accession>
<keyword evidence="4" id="KW-0804">Transcription</keyword>
<dbReference type="PANTHER" id="PTHR43133:SF51">
    <property type="entry name" value="RNA POLYMERASE SIGMA FACTOR"/>
    <property type="match status" value="1"/>
</dbReference>
<evidence type="ECO:0000313" key="8">
    <source>
        <dbReference type="Proteomes" id="UP000280696"/>
    </source>
</evidence>
<organism evidence="7 8">
    <name type="scientific">Parablautia intestinalis</name>
    <dbReference type="NCBI Taxonomy" id="2320100"/>
    <lineage>
        <taxon>Bacteria</taxon>
        <taxon>Bacillati</taxon>
        <taxon>Bacillota</taxon>
        <taxon>Clostridia</taxon>
        <taxon>Lachnospirales</taxon>
        <taxon>Lachnospiraceae</taxon>
        <taxon>Parablautia</taxon>
    </lineage>
</organism>
<comment type="similarity">
    <text evidence="1">Belongs to the sigma-70 factor family. ECF subfamily.</text>
</comment>
<dbReference type="OrthoDB" id="1027298at2"/>
<dbReference type="GO" id="GO:0006352">
    <property type="term" value="P:DNA-templated transcription initiation"/>
    <property type="evidence" value="ECO:0007669"/>
    <property type="project" value="InterPro"/>
</dbReference>
<dbReference type="Proteomes" id="UP000280696">
    <property type="component" value="Unassembled WGS sequence"/>
</dbReference>
<evidence type="ECO:0000256" key="4">
    <source>
        <dbReference type="ARBA" id="ARBA00023163"/>
    </source>
</evidence>
<dbReference type="InterPro" id="IPR036388">
    <property type="entry name" value="WH-like_DNA-bd_sf"/>
</dbReference>
<evidence type="ECO:0000256" key="2">
    <source>
        <dbReference type="ARBA" id="ARBA00023015"/>
    </source>
</evidence>
<evidence type="ECO:0000256" key="3">
    <source>
        <dbReference type="ARBA" id="ARBA00023082"/>
    </source>
</evidence>
<evidence type="ECO:0000256" key="1">
    <source>
        <dbReference type="ARBA" id="ARBA00010641"/>
    </source>
</evidence>
<dbReference type="InterPro" id="IPR013325">
    <property type="entry name" value="RNA_pol_sigma_r2"/>
</dbReference>
<evidence type="ECO:0000313" key="7">
    <source>
        <dbReference type="EMBL" id="RKI89488.1"/>
    </source>
</evidence>
<dbReference type="GO" id="GO:0016987">
    <property type="term" value="F:sigma factor activity"/>
    <property type="evidence" value="ECO:0007669"/>
    <property type="project" value="UniProtKB-KW"/>
</dbReference>
<dbReference type="PANTHER" id="PTHR43133">
    <property type="entry name" value="RNA POLYMERASE ECF-TYPE SIGMA FACTO"/>
    <property type="match status" value="1"/>
</dbReference>
<dbReference type="InterPro" id="IPR013249">
    <property type="entry name" value="RNA_pol_sigma70_r4_t2"/>
</dbReference>
<gene>
    <name evidence="7" type="ORF">D7V94_17935</name>
</gene>
<keyword evidence="2" id="KW-0805">Transcription regulation</keyword>
<dbReference type="Gene3D" id="1.10.1740.10">
    <property type="match status" value="1"/>
</dbReference>
<dbReference type="Pfam" id="PF08281">
    <property type="entry name" value="Sigma70_r4_2"/>
    <property type="match status" value="1"/>
</dbReference>
<evidence type="ECO:0000259" key="6">
    <source>
        <dbReference type="Pfam" id="PF08281"/>
    </source>
</evidence>
<keyword evidence="3" id="KW-0731">Sigma factor</keyword>
<dbReference type="Pfam" id="PF04542">
    <property type="entry name" value="Sigma70_r2"/>
    <property type="match status" value="1"/>
</dbReference>
<feature type="domain" description="RNA polymerase sigma-70 region 2" evidence="5">
    <location>
        <begin position="14"/>
        <end position="75"/>
    </location>
</feature>
<protein>
    <submittedName>
        <fullName evidence="7">Sigma-70 family RNA polymerase sigma factor</fullName>
    </submittedName>
</protein>
<keyword evidence="8" id="KW-1185">Reference proteome</keyword>
<evidence type="ECO:0000259" key="5">
    <source>
        <dbReference type="Pfam" id="PF04542"/>
    </source>
</evidence>